<protein>
    <submittedName>
        <fullName evidence="1">Uncharacterized protein</fullName>
    </submittedName>
</protein>
<name>A0ACC1DJQ9_9NEOP</name>
<sequence length="4001" mass="458998">MLNGHQKRRNLSTTLPAIETLQRNVRKVPTFYVRKPREIPFHLPHKKLLEKIEYVKKDPEPLTGFTAAQEQRFRKERKPAKLEPLRLDDALSKKRKIKIRASSEHLAAEFVTSDPLKVKPEVASQKEVIDYVRNNPSCGFLYMIYAVHPQNVYFTPYYLKVVPYENLDKRNYLTISPCGVTHYTNEMVFTKLDAWEQEYTIFVKLTDIKFFKVYRYWKAFYVWRKSIIFRKYSKLRTKIAKNLFILTPVLGKALLSIQAMCCEMYMKTFADLSRDMDTAFFYFIEVLMKRVEYIREKLTEFRLVVLDIITQACHAALYQQGFVYDDRNIPPFQIIRGKPTGGMSYTEKANKRKYCERLACFIKLTDYMSNYMLYQLTKRSNSMLADMLRIHVSFTPDREHLEGKEVDEILEVLPRQTDTCKWALFQVDAYVLPNGEVELNPSEKIMSSYLEKITNYWDEYVRTFHNFLNEETLQVFVQPTIMGKPVEWSAGVSPNLYFLMNQDKKMLEDIAFIPYSIQHGYECVWLFLDRMKSFMDNFKEAHEMDINIIKNERDVTEFRKLCEKFNKQMESIEDVVSYQPLGIIFLCLSPFQEIFRPQPKRLFDVVMTVTPDIGRACIDEILEGVDIITEDITKEPESAGELVAFNFMLDGLESRVAYLEERLEYLRELYDLMGEFNIPISPDDMTEYLGLSVALGTLRTNVDARLETRSKLAGLFASQIGKDIMDLMLDVNKLREEVAQPWLYDEKSDIEKVKETLADLLEKLMACFARDKQIREWQKIFKIPPARLEQLDEAINDVKLRQMLWKSSKEWNDMFTSWFENPFNTLDIEDIQTTTINFGKMFNQLDKGLPPNKIVPRCKETIDIIKEKLPVMTYLRNPALKPRHWVKIEEILHTRFSPDVVLTLQTFEELGAFHHAEELMEVAGQASSEAGLEALLKKVEEIWAALEFPVLLHKDARDVYVLGGLDEVQAAVDESCIHVSTILSSRNCGPIKSRVEEWAKNLDLFSKTLEEWYACQQTWIYLEVIFSAPDIQRQLPNETRLFTTVDKSWKDIMRKLAKVPLAMPAATQPKLYEEFVRNNEMLDQIMKCLEAYLETKRVAFPRFFFLSNDELLEILAQTRNPHAVQPHLRKCFDAIAKLEFGVKLPESEMEITDDGTLVEREMSFQTRDMLQAKLAKTAKPEDLTTDIIAMLSPEGERINLGKGLKARGNVEDWLGKVEEAMFASVKRCMKFALRDYLARPRVEWVQLHANQIVLTVSQIMWARGIHEIFDLEIPLRIDTALLDYEKKCIADLNDLAALTRKDLTSLFRKVLCALITIDVHARDTISHMVEKHVQRPYDFEWLKMIRYYWEDEIDNCVARMSSAMYIYGHEYLGAGGVLVITPLTDRCYLCLMGALQLDLGGAPAGPAGTGKTETTKDLAKSLAIQCVVFNCSEGRYFTGRANEDLDSLFRPISMMVPDYALIAEVILYSEGFESSKGLAKKMVQMYKLSSEQLSKQDHYDFGMRAVKSVLVMAGALKRASPDQHEEMTLLCALNDSNLPKFLAADAVLFAGILSDLFPGVSLPVRDYGVMEEVIKIILLEKKLQIEVCQIRKVIQLHETMIVRWGVMLVGPTGGGKTVVLHVLGDTYTRLWENEVPGQQNQYVHKYIMNPKSLTIGELYGEVNLQTLEWHDGILPLSLRTAVQCEKQDHQWLICDGPVDAVWIENMNTVLDDNKMLCLSNSERIKLTPYVHMLFEVADLAQASPATVSRCGMVYIDPNEMGYLPFVRSWLQEGVEKNLFTQENSEFLYELYEMLETGLRHINTKCSVGIRQVDISKVSALSCLMGALLSEPGERFPDKSAIKVYIAHCFIFCYVWCIGGNILEMNRKPFEEIIKRQFEEYEEAEYFPQGFNFFDMYMDTRQRRLKVWAEIIPEFFYDSEKPFFETLVPTIDTVRYGYLFEKLLSSGKPVMFTGSTGVGKTCIAAEILNRMSVTGSYVPVILNFSAQTSSSRTQEVIELRLEKRPRKAIGAPLGKKVIIFIDDVNMPKLDVYGAQPTIELLRQFLDFGGVYDRDKLYWKDILDVVLSCACAPPGGGRNPLTARFVRHFAMFYISAPNSDAMKTIFKAILKGHMEDFVPEVSCLAEPIVNAAVEVYLKICAELLPTPTKSHYVFNLRDLSKSMQGVLQADAAYMRSPQAMLRLFYHECLRVFHDRLINIQDKSYFLHLMNSVCQKNFQNPILDIPDEPIIEHPPLLLFGDFLFSAVPKENRVYQEIPDMHKLMVVLKEYLEEYNSTARAEMHLVLFQDAVEHVVRVARVFRAERGHCLMVGPGGSGRRSVATLAGHVNECKCMGMEIKRNYDTPEFHDDLRRMYMRAGVNYEDTVFLFTDTQITKEEFLEDINNMLNSGEVPNLFEGDTYEQVQTGCRNEAGKFGINPADRDAVYYFFINRVRGKLHLCICMSPVGEAFRRRCRMFPSLVNCCTIDWFTKWPPEALLSVAEQCLQPLGNQEIIEKISTLCVTMHQDVDIMTERLYDEMRRYFYTTPSSYLDLLKLYLLLLDKKQQQIIRGRDRISCGLQKLYETYEVVGVMEQQVRVMEPILARKAEEGIALVNRLKIEQKAADEVKQAVMKDEAEAKIKAEEVKAIADEAKADLALAMPAMEAAQNALKALNKADINELKAFQKPPALVRFVMEPVCILLGAKPDWDSTKKLLADVNFIGKLAEYDKDHIPDATLKKIKVYLTHKDFNPDTVVKVSKVCRSMVLWVQAIDMYAKVFRVVEPKILKHKEAAGILKSVMAVLRAKQKEVEAIEEQLAKMLNELKVVEEERIKLQADVDLAAARLGRAGKLTQALADEQTRWEDSVKSATHQLYCTTGDIIVASGCIAYFGAFPASYRRELEERWLRECAELEIPSSDSFDLITIMADSYTVRMWNSQGLPRDSISTENGILVTRAGRWPLTIDPQEQANRWIKNMERDNGLQVTKLNESTYLRILENCIRLGWPMLIEDLGETLEATLSPVLLKQTFLQAGRLLIHLGDSDIEYDTNFRLYLTTKLANPHYLPEICIQVTLVNFTVTLSGLEDQLLADVVRLERPDLEIIRTELILKINADKATLLEIEDKILRLLYASSGNILDDEELIETLNESKETSEIINARLEETQATEVSISAAREKYRSVATRGAVLYFAVAQLADIDPMYQFSLKYFNQVFNLVIEKSEKCDILETRLEILHREITLSVYRNVSRGLFERHKLVFSFLLNMAIYMNANLVTVDQWNFILRGPAGTKVVPPKKPLVETMTDLMWLGANHLEETDNSFEGLVADCMKKIPITIGSFNVDIHVKKTEKSPPSVKWDERLTPFEKLMIIKCLREEKLVFAIAQYVSTSLGSVFIESPTVQLNTLYADTASVIPLVFVLSTGSDPFGAFQKFAGEMGMRERLHSISLGQGQGPVAEKMINTAKPKGDWVFLQNCHLAASWMLSLELIVMNLSSEQGAPNPDFRLYLSSMPTAKFPVSVLQNSVKVTNEPPKGLKANVKRAFIEMEEDFFENHVLGQDWRTMLFGICMFHAIIQERKKFGPLGWNITYEFNNSDRECAMMNLQMFCEDGHIPWDALEYITSSITYGGRVTDMWDQRCLTTILKIFFSPPTLEEEYRYSLSGKYYCPRAEKLEAYREYIDTLPVIENPEVFGMHENANIAFENKETNTLIQTIVDVQPRASGGGGGDTPEQIVWRICDQTRSTISHKIDKSIINPELMTTDDMGQLHSLTTVLLHETDRFNMLLALIHSSLNELQKAIKGVVVMSEAFEEVFKAFLNNKVPAMWHKKGYNSLKSLGSWIHDLTLRIDFMEKWLVDGLQPSSWVSGLFFPQGMLTGSLQSYARRYRVPIDALMFDFEPIPYVLSQDDVYKENKRRNKEEPSTVYGSLQVPEDGVNIHGLFIDAGRWDMQKNCLVDALPGQMNPALPVVWFKPVLELPKPDPRYDAPLYKTSERAGTLSTTGHSTNFVLPVLLPTDMPVDFWIIRGTALLTQITD</sequence>
<proteinExistence type="predicted"/>
<organism evidence="1 2">
    <name type="scientific">Dendrolimus kikuchii</name>
    <dbReference type="NCBI Taxonomy" id="765133"/>
    <lineage>
        <taxon>Eukaryota</taxon>
        <taxon>Metazoa</taxon>
        <taxon>Ecdysozoa</taxon>
        <taxon>Arthropoda</taxon>
        <taxon>Hexapoda</taxon>
        <taxon>Insecta</taxon>
        <taxon>Pterygota</taxon>
        <taxon>Neoptera</taxon>
        <taxon>Endopterygota</taxon>
        <taxon>Lepidoptera</taxon>
        <taxon>Glossata</taxon>
        <taxon>Ditrysia</taxon>
        <taxon>Bombycoidea</taxon>
        <taxon>Lasiocampidae</taxon>
        <taxon>Dendrolimus</taxon>
    </lineage>
</organism>
<dbReference type="EMBL" id="CM034387">
    <property type="protein sequence ID" value="KAJ0183852.1"/>
    <property type="molecule type" value="Genomic_DNA"/>
</dbReference>
<gene>
    <name evidence="1" type="ORF">K1T71_000275</name>
</gene>
<accession>A0ACC1DJQ9</accession>
<comment type="caution">
    <text evidence="1">The sequence shown here is derived from an EMBL/GenBank/DDBJ whole genome shotgun (WGS) entry which is preliminary data.</text>
</comment>
<evidence type="ECO:0000313" key="2">
    <source>
        <dbReference type="Proteomes" id="UP000824533"/>
    </source>
</evidence>
<keyword evidence="2" id="KW-1185">Reference proteome</keyword>
<reference evidence="1 2" key="1">
    <citation type="journal article" date="2021" name="Front. Genet.">
        <title>Chromosome-Level Genome Assembly Reveals Significant Gene Expansion in the Toll and IMD Signaling Pathways of Dendrolimus kikuchii.</title>
        <authorList>
            <person name="Zhou J."/>
            <person name="Wu P."/>
            <person name="Xiong Z."/>
            <person name="Liu N."/>
            <person name="Zhao N."/>
            <person name="Ji M."/>
            <person name="Qiu Y."/>
            <person name="Yang B."/>
        </authorList>
    </citation>
    <scope>NUCLEOTIDE SEQUENCE [LARGE SCALE GENOMIC DNA]</scope>
    <source>
        <strain evidence="1">Ann1</strain>
    </source>
</reference>
<dbReference type="Proteomes" id="UP000824533">
    <property type="component" value="Linkage Group LG01"/>
</dbReference>
<evidence type="ECO:0000313" key="1">
    <source>
        <dbReference type="EMBL" id="KAJ0183852.1"/>
    </source>
</evidence>